<accession>G7DX15</accession>
<name>G7DX15_MIXOS</name>
<dbReference type="HOGENOM" id="CLU_1563239_0_0_1"/>
<feature type="region of interest" description="Disordered" evidence="1">
    <location>
        <begin position="81"/>
        <end position="102"/>
    </location>
</feature>
<keyword evidence="3" id="KW-1185">Reference proteome</keyword>
<dbReference type="AlphaFoldDB" id="G7DX15"/>
<evidence type="ECO:0000313" key="2">
    <source>
        <dbReference type="EMBL" id="GAA95112.1"/>
    </source>
</evidence>
<comment type="caution">
    <text evidence="2">The sequence shown here is derived from an EMBL/GenBank/DDBJ whole genome shotgun (WGS) entry which is preliminary data.</text>
</comment>
<dbReference type="EMBL" id="BABT02000054">
    <property type="protein sequence ID" value="GAA95112.1"/>
    <property type="molecule type" value="Genomic_DNA"/>
</dbReference>
<reference evidence="2 3" key="2">
    <citation type="journal article" date="2012" name="Open Biol.">
        <title>Characteristics of nucleosomes and linker DNA regions on the genome of the basidiomycete Mixia osmundae revealed by mono- and dinucleosome mapping.</title>
        <authorList>
            <person name="Nishida H."/>
            <person name="Kondo S."/>
            <person name="Matsumoto T."/>
            <person name="Suzuki Y."/>
            <person name="Yoshikawa H."/>
            <person name="Taylor T.D."/>
            <person name="Sugiyama J."/>
        </authorList>
    </citation>
    <scope>NUCLEOTIDE SEQUENCE [LARGE SCALE GENOMIC DNA]</scope>
    <source>
        <strain evidence="3">CBS 9802 / IAM 14324 / JCM 22182 / KY 12970</strain>
    </source>
</reference>
<evidence type="ECO:0000313" key="3">
    <source>
        <dbReference type="Proteomes" id="UP000009131"/>
    </source>
</evidence>
<gene>
    <name evidence="2" type="primary">Mo01767</name>
    <name evidence="2" type="ORF">E5Q_01767</name>
</gene>
<organism evidence="2 3">
    <name type="scientific">Mixia osmundae (strain CBS 9802 / IAM 14324 / JCM 22182 / KY 12970)</name>
    <dbReference type="NCBI Taxonomy" id="764103"/>
    <lineage>
        <taxon>Eukaryota</taxon>
        <taxon>Fungi</taxon>
        <taxon>Dikarya</taxon>
        <taxon>Basidiomycota</taxon>
        <taxon>Pucciniomycotina</taxon>
        <taxon>Mixiomycetes</taxon>
        <taxon>Mixiales</taxon>
        <taxon>Mixiaceae</taxon>
        <taxon>Mixia</taxon>
    </lineage>
</organism>
<protein>
    <submittedName>
        <fullName evidence="2">Uncharacterized protein</fullName>
    </submittedName>
</protein>
<evidence type="ECO:0000256" key="1">
    <source>
        <dbReference type="SAM" id="MobiDB-lite"/>
    </source>
</evidence>
<proteinExistence type="predicted"/>
<dbReference type="RefSeq" id="XP_014566652.1">
    <property type="nucleotide sequence ID" value="XM_014711166.1"/>
</dbReference>
<reference evidence="2 3" key="1">
    <citation type="journal article" date="2011" name="J. Gen. Appl. Microbiol.">
        <title>Draft genome sequencing of the enigmatic basidiomycete Mixia osmundae.</title>
        <authorList>
            <person name="Nishida H."/>
            <person name="Nagatsuka Y."/>
            <person name="Sugiyama J."/>
        </authorList>
    </citation>
    <scope>NUCLEOTIDE SEQUENCE [LARGE SCALE GENOMIC DNA]</scope>
    <source>
        <strain evidence="3">CBS 9802 / IAM 14324 / JCM 22182 / KY 12970</strain>
    </source>
</reference>
<dbReference type="InParanoid" id="G7DX15"/>
<sequence length="171" mass="19404">MEERVSTKSIYDSALLARSVFVDTVTQKQVRTASEKVFGKGSSKLDHPGLEKLRSDLTRQILSRRHAVSLAIHARVQKQRKELAAQDDTQALPHPKARPVISDDTLDHQSKRARIDDDGAYGQGERLTFDEIMTRLENELEMTLADIEQLDARLKKRRKRVSKALDTLEAT</sequence>
<dbReference type="Proteomes" id="UP000009131">
    <property type="component" value="Unassembled WGS sequence"/>
</dbReference>